<dbReference type="SUPFAM" id="SSF48371">
    <property type="entry name" value="ARM repeat"/>
    <property type="match status" value="1"/>
</dbReference>
<dbReference type="Gene3D" id="1.25.10.10">
    <property type="entry name" value="Leucine-rich Repeat Variant"/>
    <property type="match status" value="1"/>
</dbReference>
<evidence type="ECO:0000313" key="2">
    <source>
        <dbReference type="Proteomes" id="UP001209540"/>
    </source>
</evidence>
<accession>A0AAD5PED5</accession>
<protein>
    <submittedName>
        <fullName evidence="1">26S proteasome non-ATPase regulatory subunit 5</fullName>
    </submittedName>
</protein>
<dbReference type="EMBL" id="JAIXMP010000013">
    <property type="protein sequence ID" value="KAI9263399.1"/>
    <property type="molecule type" value="Genomic_DNA"/>
</dbReference>
<sequence>MPSITTPLERVADAIHPDSTSTIRDKINALSSFSQSLHDVSIDQAQSVFENIPLGSFYMLFGIAEGSDEEEELNKVLCQVIRKLLDPFTYDMIAADDNNMTFLVQGLNHFSSDIRYLSLIQVEKCLNSTPQTIDQVAHSNVFSFLLATIAFQQTQTAAKAVDIATKIGVKVPEVLFSQNASILRNLLETNETVRFRVYELIVRVAGSSTRAFELGETSGLLNGFINEVQSTDTLVALNAIEILRQIAVTSAGLSFLEKSNLLEHLATSLDTGDDNDTAVMLTKSATFLFFGQLAQNEEIEFGPIEQKYHYLEKLESFLDKDDTNKEILTAVIGSIGLVGSNEQGLRLLHNTPLLNKFMEMFSTTAGDIKAEFLQSLTKLMGVRTEDPAVEQMTRQVYDSMDGRPTTLDNLIQTAKQPVENIRVAAFACMKSIASHMWGRREMVRNEHILGYLVDRTVEHTLEGQRWKFNIAETLTTADDAQETLGDHYRILRNYVRQGPYYRPTEPAAALESA</sequence>
<dbReference type="PANTHER" id="PTHR13554">
    <property type="entry name" value="26S PROTEASOME NON-ATPASE REGULATORY SUBUNIT 5-RELATED"/>
    <property type="match status" value="1"/>
</dbReference>
<dbReference type="GO" id="GO:0000502">
    <property type="term" value="C:proteasome complex"/>
    <property type="evidence" value="ECO:0007669"/>
    <property type="project" value="UniProtKB-KW"/>
</dbReference>
<name>A0AAD5PED5_9FUNG</name>
<keyword evidence="1" id="KW-0647">Proteasome</keyword>
<dbReference type="Proteomes" id="UP001209540">
    <property type="component" value="Unassembled WGS sequence"/>
</dbReference>
<dbReference type="PANTHER" id="PTHR13554:SF10">
    <property type="entry name" value="26S PROTEASOME NON-ATPASE REGULATORY SUBUNIT 5"/>
    <property type="match status" value="1"/>
</dbReference>
<reference evidence="1" key="2">
    <citation type="submission" date="2023-02" db="EMBL/GenBank/DDBJ databases">
        <authorList>
            <consortium name="DOE Joint Genome Institute"/>
            <person name="Mondo S.J."/>
            <person name="Chang Y."/>
            <person name="Wang Y."/>
            <person name="Ahrendt S."/>
            <person name="Andreopoulos W."/>
            <person name="Barry K."/>
            <person name="Beard J."/>
            <person name="Benny G.L."/>
            <person name="Blankenship S."/>
            <person name="Bonito G."/>
            <person name="Cuomo C."/>
            <person name="Desiro A."/>
            <person name="Gervers K.A."/>
            <person name="Hundley H."/>
            <person name="Kuo A."/>
            <person name="LaButti K."/>
            <person name="Lang B.F."/>
            <person name="Lipzen A."/>
            <person name="O'Donnell K."/>
            <person name="Pangilinan J."/>
            <person name="Reynolds N."/>
            <person name="Sandor L."/>
            <person name="Smith M.W."/>
            <person name="Tsang A."/>
            <person name="Grigoriev I.V."/>
            <person name="Stajich J.E."/>
            <person name="Spatafora J.W."/>
        </authorList>
    </citation>
    <scope>NUCLEOTIDE SEQUENCE</scope>
    <source>
        <strain evidence="1">RSA 2281</strain>
    </source>
</reference>
<reference evidence="1" key="1">
    <citation type="journal article" date="2022" name="IScience">
        <title>Evolution of zygomycete secretomes and the origins of terrestrial fungal ecologies.</title>
        <authorList>
            <person name="Chang Y."/>
            <person name="Wang Y."/>
            <person name="Mondo S."/>
            <person name="Ahrendt S."/>
            <person name="Andreopoulos W."/>
            <person name="Barry K."/>
            <person name="Beard J."/>
            <person name="Benny G.L."/>
            <person name="Blankenship S."/>
            <person name="Bonito G."/>
            <person name="Cuomo C."/>
            <person name="Desiro A."/>
            <person name="Gervers K.A."/>
            <person name="Hundley H."/>
            <person name="Kuo A."/>
            <person name="LaButti K."/>
            <person name="Lang B.F."/>
            <person name="Lipzen A."/>
            <person name="O'Donnell K."/>
            <person name="Pangilinan J."/>
            <person name="Reynolds N."/>
            <person name="Sandor L."/>
            <person name="Smith M.E."/>
            <person name="Tsang A."/>
            <person name="Grigoriev I.V."/>
            <person name="Stajich J.E."/>
            <person name="Spatafora J.W."/>
        </authorList>
    </citation>
    <scope>NUCLEOTIDE SEQUENCE</scope>
    <source>
        <strain evidence="1">RSA 2281</strain>
    </source>
</reference>
<dbReference type="Pfam" id="PF10508">
    <property type="entry name" value="Proteasom_PSMB"/>
    <property type="match status" value="1"/>
</dbReference>
<keyword evidence="2" id="KW-1185">Reference proteome</keyword>
<proteinExistence type="predicted"/>
<dbReference type="InterPro" id="IPR011989">
    <property type="entry name" value="ARM-like"/>
</dbReference>
<dbReference type="InterPro" id="IPR019538">
    <property type="entry name" value="PSMD5"/>
</dbReference>
<dbReference type="AlphaFoldDB" id="A0AAD5PED5"/>
<evidence type="ECO:0000313" key="1">
    <source>
        <dbReference type="EMBL" id="KAI9263399.1"/>
    </source>
</evidence>
<organism evidence="1 2">
    <name type="scientific">Phascolomyces articulosus</name>
    <dbReference type="NCBI Taxonomy" id="60185"/>
    <lineage>
        <taxon>Eukaryota</taxon>
        <taxon>Fungi</taxon>
        <taxon>Fungi incertae sedis</taxon>
        <taxon>Mucoromycota</taxon>
        <taxon>Mucoromycotina</taxon>
        <taxon>Mucoromycetes</taxon>
        <taxon>Mucorales</taxon>
        <taxon>Lichtheimiaceae</taxon>
        <taxon>Phascolomyces</taxon>
    </lineage>
</organism>
<dbReference type="InterPro" id="IPR016024">
    <property type="entry name" value="ARM-type_fold"/>
</dbReference>
<dbReference type="GO" id="GO:0043248">
    <property type="term" value="P:proteasome assembly"/>
    <property type="evidence" value="ECO:0007669"/>
    <property type="project" value="InterPro"/>
</dbReference>
<comment type="caution">
    <text evidence="1">The sequence shown here is derived from an EMBL/GenBank/DDBJ whole genome shotgun (WGS) entry which is preliminary data.</text>
</comment>
<dbReference type="GO" id="GO:0005829">
    <property type="term" value="C:cytosol"/>
    <property type="evidence" value="ECO:0007669"/>
    <property type="project" value="TreeGrafter"/>
</dbReference>
<gene>
    <name evidence="1" type="ORF">BDA99DRAFT_510117</name>
</gene>